<reference evidence="1" key="1">
    <citation type="submission" date="2018-02" db="EMBL/GenBank/DDBJ databases">
        <title>Rhizophora mucronata_Transcriptome.</title>
        <authorList>
            <person name="Meera S.P."/>
            <person name="Sreeshan A."/>
            <person name="Augustine A."/>
        </authorList>
    </citation>
    <scope>NUCLEOTIDE SEQUENCE</scope>
    <source>
        <tissue evidence="1">Leaf</tissue>
    </source>
</reference>
<protein>
    <submittedName>
        <fullName evidence="1">Uncharacterized protein</fullName>
    </submittedName>
</protein>
<dbReference type="EMBL" id="GGEC01066817">
    <property type="protein sequence ID" value="MBX47301.1"/>
    <property type="molecule type" value="Transcribed_RNA"/>
</dbReference>
<sequence>MTPLEKKTPKIMTRQHIYMHLRKNSSQQG</sequence>
<name>A0A2P2NY27_RHIMU</name>
<proteinExistence type="predicted"/>
<evidence type="ECO:0000313" key="1">
    <source>
        <dbReference type="EMBL" id="MBX47301.1"/>
    </source>
</evidence>
<organism evidence="1">
    <name type="scientific">Rhizophora mucronata</name>
    <name type="common">Asiatic mangrove</name>
    <dbReference type="NCBI Taxonomy" id="61149"/>
    <lineage>
        <taxon>Eukaryota</taxon>
        <taxon>Viridiplantae</taxon>
        <taxon>Streptophyta</taxon>
        <taxon>Embryophyta</taxon>
        <taxon>Tracheophyta</taxon>
        <taxon>Spermatophyta</taxon>
        <taxon>Magnoliopsida</taxon>
        <taxon>eudicotyledons</taxon>
        <taxon>Gunneridae</taxon>
        <taxon>Pentapetalae</taxon>
        <taxon>rosids</taxon>
        <taxon>fabids</taxon>
        <taxon>Malpighiales</taxon>
        <taxon>Rhizophoraceae</taxon>
        <taxon>Rhizophora</taxon>
    </lineage>
</organism>
<dbReference type="AlphaFoldDB" id="A0A2P2NY27"/>
<accession>A0A2P2NY27</accession>